<dbReference type="InterPro" id="IPR007345">
    <property type="entry name" value="Polysacch_pyruvyl_Trfase"/>
</dbReference>
<sequence length="401" mass="42821">MAIAHRAEGAAQFQVRRVVVSGYYGFRNSGDEAVLKSVLTALAEEGASTGIRIEPIVLSIDPAWTSEMYGVESAHRMRLPDVIKAIRSSDGLISGGGSLLQDATGALTIPYYTGILRLAQLLRKPTFVYAQGIGPVNRRWMDRLIRGVMRRSAYVSVRDAESAALLGRMGVEQGRIEVVPDPVMGLPLPAPGEAGTAGGGGAAGAAAGPAAAGGLAPGEAAQAPLVGVSLRHWRKDGADLARAAAALGALARSRAVRLRFLPFHTPSDVEASKWVIGQLGELAPGITAELAESGDNPQRMLLEVSRCDLLFGMRLHALIYAANQSVPMLGLSYDPKIDQFLNRLDLKPVGTTESLDPEVFASEASRLLDHRGEWLETHRAGIEQLKQEARRPAQQIVHLLR</sequence>
<dbReference type="EMBL" id="CP091430">
    <property type="protein sequence ID" value="UVI29919.1"/>
    <property type="molecule type" value="Genomic_DNA"/>
</dbReference>
<organism evidence="2 3">
    <name type="scientific">Paenibacillus spongiae</name>
    <dbReference type="NCBI Taxonomy" id="2909671"/>
    <lineage>
        <taxon>Bacteria</taxon>
        <taxon>Bacillati</taxon>
        <taxon>Bacillota</taxon>
        <taxon>Bacilli</taxon>
        <taxon>Bacillales</taxon>
        <taxon>Paenibacillaceae</taxon>
        <taxon>Paenibacillus</taxon>
    </lineage>
</organism>
<dbReference type="GO" id="GO:0016740">
    <property type="term" value="F:transferase activity"/>
    <property type="evidence" value="ECO:0007669"/>
    <property type="project" value="UniProtKB-KW"/>
</dbReference>
<proteinExistence type="predicted"/>
<evidence type="ECO:0000313" key="2">
    <source>
        <dbReference type="EMBL" id="UVI29919.1"/>
    </source>
</evidence>
<dbReference type="Proteomes" id="UP001057877">
    <property type="component" value="Chromosome"/>
</dbReference>
<feature type="domain" description="Polysaccharide pyruvyl transferase" evidence="1">
    <location>
        <begin position="28"/>
        <end position="335"/>
    </location>
</feature>
<dbReference type="InterPro" id="IPR019896">
    <property type="entry name" value="Polysacch_pyruvyl_Trfase_CsaB"/>
</dbReference>
<protein>
    <submittedName>
        <fullName evidence="2">Polysaccharide pyruvyl transferase CsaB</fullName>
    </submittedName>
</protein>
<dbReference type="NCBIfam" id="TIGR03609">
    <property type="entry name" value="S_layer_CsaB"/>
    <property type="match status" value="1"/>
</dbReference>
<reference evidence="2" key="1">
    <citation type="submission" date="2022-01" db="EMBL/GenBank/DDBJ databases">
        <title>Paenibacillus spongiae sp. nov., isolated from marine sponge.</title>
        <authorList>
            <person name="Li Z."/>
            <person name="Zhang M."/>
        </authorList>
    </citation>
    <scope>NUCLEOTIDE SEQUENCE</scope>
    <source>
        <strain evidence="2">PHS-Z3</strain>
    </source>
</reference>
<name>A0ABY5S7N5_9BACL</name>
<dbReference type="PANTHER" id="PTHR36836">
    <property type="entry name" value="COLANIC ACID BIOSYNTHESIS PROTEIN WCAK"/>
    <property type="match status" value="1"/>
</dbReference>
<dbReference type="PANTHER" id="PTHR36836:SF1">
    <property type="entry name" value="COLANIC ACID BIOSYNTHESIS PROTEIN WCAK"/>
    <property type="match status" value="1"/>
</dbReference>
<dbReference type="RefSeq" id="WP_258385990.1">
    <property type="nucleotide sequence ID" value="NZ_CP091430.1"/>
</dbReference>
<evidence type="ECO:0000259" key="1">
    <source>
        <dbReference type="Pfam" id="PF04230"/>
    </source>
</evidence>
<keyword evidence="3" id="KW-1185">Reference proteome</keyword>
<keyword evidence="2" id="KW-0808">Transferase</keyword>
<evidence type="ECO:0000313" key="3">
    <source>
        <dbReference type="Proteomes" id="UP001057877"/>
    </source>
</evidence>
<accession>A0ABY5S7N5</accession>
<gene>
    <name evidence="2" type="primary">csaB</name>
    <name evidence="2" type="ORF">L1F29_31810</name>
</gene>
<dbReference type="Pfam" id="PF04230">
    <property type="entry name" value="PS_pyruv_trans"/>
    <property type="match status" value="1"/>
</dbReference>